<dbReference type="AlphaFoldDB" id="A0A7Z2VNB0"/>
<keyword evidence="1" id="KW-0812">Transmembrane</keyword>
<dbReference type="InterPro" id="IPR012867">
    <property type="entry name" value="DUF1648"/>
</dbReference>
<gene>
    <name evidence="3" type="ORF">HH215_25190</name>
</gene>
<name>A0A7Z2VNB0_9BACL</name>
<dbReference type="RefSeq" id="WP_169282399.1">
    <property type="nucleotide sequence ID" value="NZ_CP051680.1"/>
</dbReference>
<protein>
    <submittedName>
        <fullName evidence="3">DUF1648 domain-containing protein</fullName>
    </submittedName>
</protein>
<evidence type="ECO:0000313" key="3">
    <source>
        <dbReference type="EMBL" id="QJD86147.1"/>
    </source>
</evidence>
<sequence>MMNVEKQQPKLNVPVTGLEKMLSAATLIAMIWSIVYVCVQWTDMPDRIPIHFNGKGQVDGWGSKWTLIILPIVSLLLYSGLTVLSKFPHVYNYPLPITEQNAAAQYLLARKLLGWINLEVVALFGYITWISVKVGKGYGDGLGLWSLPIILGVLFGTLAIYFVRAFRMK</sequence>
<keyword evidence="1" id="KW-0472">Membrane</keyword>
<feature type="transmembrane region" description="Helical" evidence="1">
    <location>
        <begin position="62"/>
        <end position="84"/>
    </location>
</feature>
<proteinExistence type="predicted"/>
<keyword evidence="1" id="KW-1133">Transmembrane helix</keyword>
<dbReference type="EMBL" id="CP051680">
    <property type="protein sequence ID" value="QJD86147.1"/>
    <property type="molecule type" value="Genomic_DNA"/>
</dbReference>
<dbReference type="Pfam" id="PF07853">
    <property type="entry name" value="DUF1648"/>
    <property type="match status" value="1"/>
</dbReference>
<feature type="transmembrane region" description="Helical" evidence="1">
    <location>
        <begin position="112"/>
        <end position="132"/>
    </location>
</feature>
<organism evidence="3 4">
    <name type="scientific">Cohnella herbarum</name>
    <dbReference type="NCBI Taxonomy" id="2728023"/>
    <lineage>
        <taxon>Bacteria</taxon>
        <taxon>Bacillati</taxon>
        <taxon>Bacillota</taxon>
        <taxon>Bacilli</taxon>
        <taxon>Bacillales</taxon>
        <taxon>Paenibacillaceae</taxon>
        <taxon>Cohnella</taxon>
    </lineage>
</organism>
<accession>A0A7Z2VNB0</accession>
<dbReference type="KEGG" id="cheb:HH215_25190"/>
<keyword evidence="4" id="KW-1185">Reference proteome</keyword>
<feature type="domain" description="DUF1648" evidence="2">
    <location>
        <begin position="31"/>
        <end position="73"/>
    </location>
</feature>
<feature type="transmembrane region" description="Helical" evidence="1">
    <location>
        <begin position="21"/>
        <end position="42"/>
    </location>
</feature>
<evidence type="ECO:0000256" key="1">
    <source>
        <dbReference type="SAM" id="Phobius"/>
    </source>
</evidence>
<dbReference type="Proteomes" id="UP000502248">
    <property type="component" value="Chromosome"/>
</dbReference>
<feature type="transmembrane region" description="Helical" evidence="1">
    <location>
        <begin position="144"/>
        <end position="163"/>
    </location>
</feature>
<evidence type="ECO:0000259" key="2">
    <source>
        <dbReference type="Pfam" id="PF07853"/>
    </source>
</evidence>
<reference evidence="3 4" key="1">
    <citation type="submission" date="2020-04" db="EMBL/GenBank/DDBJ databases">
        <title>Genome sequencing of novel species.</title>
        <authorList>
            <person name="Heo J."/>
            <person name="Kim S.-J."/>
            <person name="Kim J.-S."/>
            <person name="Hong S.-B."/>
            <person name="Kwon S.-W."/>
        </authorList>
    </citation>
    <scope>NUCLEOTIDE SEQUENCE [LARGE SCALE GENOMIC DNA]</scope>
    <source>
        <strain evidence="3 4">MFER-1</strain>
    </source>
</reference>
<evidence type="ECO:0000313" key="4">
    <source>
        <dbReference type="Proteomes" id="UP000502248"/>
    </source>
</evidence>